<comment type="caution">
    <text evidence="1">The sequence shown here is derived from an EMBL/GenBank/DDBJ whole genome shotgun (WGS) entry which is preliminary data.</text>
</comment>
<sequence length="208" mass="23690">MKDTYVGGSYISAITVNWALAEMIRNPVILEKAQAEVRGAFGPTGRVEAVELVELKYLKMVIKETLRIHPPVPLIPRECREKCEINGYVIPAKTTVIINAWAINRDHMYWKDGETFDPERFRDSSIDFKGSHFEFVPFGGGSRICPGLNFGIANVELLLAMLLYHFDWELPDGLKSENLDMTEKFNSFGERKNNLYLIPEVHQALPKC</sequence>
<evidence type="ECO:0000313" key="2">
    <source>
        <dbReference type="Proteomes" id="UP001057402"/>
    </source>
</evidence>
<reference evidence="2" key="1">
    <citation type="journal article" date="2023" name="Front. Plant Sci.">
        <title>Chromosomal-level genome assembly of Melastoma candidum provides insights into trichome evolution.</title>
        <authorList>
            <person name="Zhong Y."/>
            <person name="Wu W."/>
            <person name="Sun C."/>
            <person name="Zou P."/>
            <person name="Liu Y."/>
            <person name="Dai S."/>
            <person name="Zhou R."/>
        </authorList>
    </citation>
    <scope>NUCLEOTIDE SEQUENCE [LARGE SCALE GENOMIC DNA]</scope>
</reference>
<dbReference type="EMBL" id="CM042889">
    <property type="protein sequence ID" value="KAI4320828.1"/>
    <property type="molecule type" value="Genomic_DNA"/>
</dbReference>
<proteinExistence type="predicted"/>
<dbReference type="Proteomes" id="UP001057402">
    <property type="component" value="Chromosome 10"/>
</dbReference>
<protein>
    <submittedName>
        <fullName evidence="1">Uncharacterized protein</fullName>
    </submittedName>
</protein>
<organism evidence="1 2">
    <name type="scientific">Melastoma candidum</name>
    <dbReference type="NCBI Taxonomy" id="119954"/>
    <lineage>
        <taxon>Eukaryota</taxon>
        <taxon>Viridiplantae</taxon>
        <taxon>Streptophyta</taxon>
        <taxon>Embryophyta</taxon>
        <taxon>Tracheophyta</taxon>
        <taxon>Spermatophyta</taxon>
        <taxon>Magnoliopsida</taxon>
        <taxon>eudicotyledons</taxon>
        <taxon>Gunneridae</taxon>
        <taxon>Pentapetalae</taxon>
        <taxon>rosids</taxon>
        <taxon>malvids</taxon>
        <taxon>Myrtales</taxon>
        <taxon>Melastomataceae</taxon>
        <taxon>Melastomatoideae</taxon>
        <taxon>Melastomateae</taxon>
        <taxon>Melastoma</taxon>
    </lineage>
</organism>
<accession>A0ACB9M9X8</accession>
<keyword evidence="2" id="KW-1185">Reference proteome</keyword>
<name>A0ACB9M9X8_9MYRT</name>
<evidence type="ECO:0000313" key="1">
    <source>
        <dbReference type="EMBL" id="KAI4320828.1"/>
    </source>
</evidence>
<gene>
    <name evidence="1" type="ORF">MLD38_034273</name>
</gene>